<dbReference type="EMBL" id="CP134494">
    <property type="protein sequence ID" value="WNF21162.1"/>
    <property type="molecule type" value="Genomic_DNA"/>
</dbReference>
<evidence type="ECO:0000313" key="1">
    <source>
        <dbReference type="EMBL" id="WNF21162.1"/>
    </source>
</evidence>
<name>A0ABY9VB93_9BACI</name>
<dbReference type="Proteomes" id="UP001303324">
    <property type="component" value="Chromosome"/>
</dbReference>
<proteinExistence type="predicted"/>
<sequence length="67" mass="7431">MTIVSDVNQLISTIKGIEAQLSLMALSTTVPEASKTFHDTMLVLGEIKTDLQNRITHIEIKNPQHKS</sequence>
<dbReference type="InterPro" id="IPR012452">
    <property type="entry name" value="DUF1657"/>
</dbReference>
<keyword evidence="2" id="KW-1185">Reference proteome</keyword>
<organism evidence="1 2">
    <name type="scientific">Mesobacillus jeotgali</name>
    <dbReference type="NCBI Taxonomy" id="129985"/>
    <lineage>
        <taxon>Bacteria</taxon>
        <taxon>Bacillati</taxon>
        <taxon>Bacillota</taxon>
        <taxon>Bacilli</taxon>
        <taxon>Bacillales</taxon>
        <taxon>Bacillaceae</taxon>
        <taxon>Mesobacillus</taxon>
    </lineage>
</organism>
<accession>A0ABY9VB93</accession>
<dbReference type="RefSeq" id="WP_311070793.1">
    <property type="nucleotide sequence ID" value="NZ_CP134494.1"/>
</dbReference>
<evidence type="ECO:0000313" key="2">
    <source>
        <dbReference type="Proteomes" id="UP001303324"/>
    </source>
</evidence>
<dbReference type="Pfam" id="PF07870">
    <property type="entry name" value="DUF1657"/>
    <property type="match status" value="1"/>
</dbReference>
<protein>
    <submittedName>
        <fullName evidence="1">DUF1657 domain-containing protein</fullName>
    </submittedName>
</protein>
<reference evidence="1 2" key="1">
    <citation type="submission" date="2023-09" db="EMBL/GenBank/DDBJ databases">
        <title>Microbial mechanism of fulvic acid promoting antimony reduction mineralization in rice fields.</title>
        <authorList>
            <person name="Chen G."/>
            <person name="Lan J."/>
        </authorList>
    </citation>
    <scope>NUCLEOTIDE SEQUENCE [LARGE SCALE GENOMIC DNA]</scope>
    <source>
        <strain evidence="1 2">PS1</strain>
    </source>
</reference>
<gene>
    <name evidence="1" type="ORF">RH061_13215</name>
</gene>